<dbReference type="PANTHER" id="PTHR18966">
    <property type="entry name" value="IONOTROPIC GLUTAMATE RECEPTOR"/>
    <property type="match status" value="1"/>
</dbReference>
<feature type="domain" description="Ionotropic glutamate receptor C-terminal" evidence="12">
    <location>
        <begin position="26"/>
        <end position="370"/>
    </location>
</feature>
<organism evidence="13 14">
    <name type="scientific">Thiothrix lacustris</name>
    <dbReference type="NCBI Taxonomy" id="525917"/>
    <lineage>
        <taxon>Bacteria</taxon>
        <taxon>Pseudomonadati</taxon>
        <taxon>Pseudomonadota</taxon>
        <taxon>Gammaproteobacteria</taxon>
        <taxon>Thiotrichales</taxon>
        <taxon>Thiotrichaceae</taxon>
        <taxon>Thiothrix</taxon>
    </lineage>
</organism>
<name>A0A1Y1QAS6_9GAMM</name>
<evidence type="ECO:0000313" key="14">
    <source>
        <dbReference type="Proteomes" id="UP000192491"/>
    </source>
</evidence>
<keyword evidence="4 10" id="KW-1133">Transmembrane helix</keyword>
<dbReference type="InterPro" id="IPR001638">
    <property type="entry name" value="Solute-binding_3/MltF_N"/>
</dbReference>
<dbReference type="SUPFAM" id="SSF53850">
    <property type="entry name" value="Periplasmic binding protein-like II"/>
    <property type="match status" value="1"/>
</dbReference>
<accession>A0A1Y1QAS6</accession>
<dbReference type="SMART" id="SM00079">
    <property type="entry name" value="PBPe"/>
    <property type="match status" value="1"/>
</dbReference>
<evidence type="ECO:0000256" key="8">
    <source>
        <dbReference type="ARBA" id="ARBA00023180"/>
    </source>
</evidence>
<keyword evidence="9" id="KW-0407">Ion channel</keyword>
<feature type="transmembrane region" description="Helical" evidence="10">
    <location>
        <begin position="212"/>
        <end position="233"/>
    </location>
</feature>
<dbReference type="Proteomes" id="UP000192491">
    <property type="component" value="Unassembled WGS sequence"/>
</dbReference>
<dbReference type="SUPFAM" id="SSF81324">
    <property type="entry name" value="Voltage-gated potassium channels"/>
    <property type="match status" value="1"/>
</dbReference>
<evidence type="ECO:0000256" key="10">
    <source>
        <dbReference type="SAM" id="Phobius"/>
    </source>
</evidence>
<keyword evidence="3 10" id="KW-0812">Transmembrane</keyword>
<dbReference type="GO" id="GO:0016020">
    <property type="term" value="C:membrane"/>
    <property type="evidence" value="ECO:0007669"/>
    <property type="project" value="UniProtKB-SubCell"/>
</dbReference>
<protein>
    <recommendedName>
        <fullName evidence="15">ABC transporter substrate-binding protein</fullName>
    </recommendedName>
</protein>
<evidence type="ECO:0000256" key="3">
    <source>
        <dbReference type="ARBA" id="ARBA00022692"/>
    </source>
</evidence>
<evidence type="ECO:0000256" key="2">
    <source>
        <dbReference type="ARBA" id="ARBA00022448"/>
    </source>
</evidence>
<dbReference type="SMART" id="SM00062">
    <property type="entry name" value="PBPb"/>
    <property type="match status" value="1"/>
</dbReference>
<keyword evidence="6 10" id="KW-0472">Membrane</keyword>
<evidence type="ECO:0000256" key="7">
    <source>
        <dbReference type="ARBA" id="ARBA00023170"/>
    </source>
</evidence>
<evidence type="ECO:0000313" key="13">
    <source>
        <dbReference type="EMBL" id="OQX01392.1"/>
    </source>
</evidence>
<evidence type="ECO:0000256" key="5">
    <source>
        <dbReference type="ARBA" id="ARBA00023065"/>
    </source>
</evidence>
<evidence type="ECO:0000259" key="12">
    <source>
        <dbReference type="SMART" id="SM00079"/>
    </source>
</evidence>
<keyword evidence="7" id="KW-0675">Receptor</keyword>
<keyword evidence="5" id="KW-0406">Ion transport</keyword>
<sequence length="370" mass="40997">MKLWRTIVWIGLLITVAMGNLQAADTLKIGIKPSEPWVMYDKNLPPEQRQPKGFSIDLWNAIAQQLGKKTEWVYFDTVPELISATENKVVDAGISAITVTSQRETQVDFSNSMYELGLQIMIPGDSSPNPWLVAIGEIGKLFTWQVLLALLGLIVLFAHVRWLADGAAGKGDVATFASDYRSGIVEALWWALTMFFTWDTQPRRGLARLVDLMWFLMGFLCLGILSSVITAALTAQNISSNIQSVQDLMDKKVAAVATDAPRQFLATLGINAIPVTDLSEGMRKLANKEVDALVHDGPRLVYLAGQYNHNVKPNEQLVVLPASFDPQTYGIAFPTDSQLVEPVNKALMKLREGQAGSESFHQSLRKRWLP</sequence>
<dbReference type="InterPro" id="IPR015683">
    <property type="entry name" value="Ionotropic_Glu_rcpt"/>
</dbReference>
<dbReference type="EMBL" id="MTEJ01000581">
    <property type="protein sequence ID" value="OQX01392.1"/>
    <property type="molecule type" value="Genomic_DNA"/>
</dbReference>
<keyword evidence="2" id="KW-0813">Transport</keyword>
<comment type="caution">
    <text evidence="13">The sequence shown here is derived from an EMBL/GenBank/DDBJ whole genome shotgun (WGS) entry which is preliminary data.</text>
</comment>
<dbReference type="GO" id="GO:0015276">
    <property type="term" value="F:ligand-gated monoatomic ion channel activity"/>
    <property type="evidence" value="ECO:0007669"/>
    <property type="project" value="InterPro"/>
</dbReference>
<evidence type="ECO:0008006" key="15">
    <source>
        <dbReference type="Google" id="ProtNLM"/>
    </source>
</evidence>
<comment type="subcellular location">
    <subcellularLocation>
        <location evidence="1">Membrane</location>
        <topology evidence="1">Multi-pass membrane protein</topology>
    </subcellularLocation>
</comment>
<evidence type="ECO:0000256" key="4">
    <source>
        <dbReference type="ARBA" id="ARBA00022989"/>
    </source>
</evidence>
<evidence type="ECO:0000256" key="9">
    <source>
        <dbReference type="ARBA" id="ARBA00023303"/>
    </source>
</evidence>
<dbReference type="AlphaFoldDB" id="A0A1Y1QAS6"/>
<dbReference type="InterPro" id="IPR001320">
    <property type="entry name" value="Iontro_rcpt_C"/>
</dbReference>
<dbReference type="Pfam" id="PF00497">
    <property type="entry name" value="SBP_bac_3"/>
    <property type="match status" value="1"/>
</dbReference>
<proteinExistence type="predicted"/>
<evidence type="ECO:0000259" key="11">
    <source>
        <dbReference type="SMART" id="SM00062"/>
    </source>
</evidence>
<gene>
    <name evidence="13" type="ORF">BWK73_46250</name>
</gene>
<dbReference type="Gene3D" id="3.40.190.10">
    <property type="entry name" value="Periplasmic binding protein-like II"/>
    <property type="match status" value="3"/>
</dbReference>
<reference evidence="13 14" key="1">
    <citation type="submission" date="2017-01" db="EMBL/GenBank/DDBJ databases">
        <title>Novel large sulfur bacteria in the metagenomes of groundwater-fed chemosynthetic microbial mats in the Lake Huron basin.</title>
        <authorList>
            <person name="Sharrar A.M."/>
            <person name="Flood B.E."/>
            <person name="Bailey J.V."/>
            <person name="Jones D.S."/>
            <person name="Biddanda B."/>
            <person name="Ruberg S.A."/>
            <person name="Marcus D.N."/>
            <person name="Dick G.J."/>
        </authorList>
    </citation>
    <scope>NUCLEOTIDE SEQUENCE [LARGE SCALE GENOMIC DNA]</scope>
    <source>
        <strain evidence="13">A8</strain>
    </source>
</reference>
<evidence type="ECO:0000256" key="6">
    <source>
        <dbReference type="ARBA" id="ARBA00023136"/>
    </source>
</evidence>
<feature type="transmembrane region" description="Helical" evidence="10">
    <location>
        <begin position="141"/>
        <end position="160"/>
    </location>
</feature>
<evidence type="ECO:0000256" key="1">
    <source>
        <dbReference type="ARBA" id="ARBA00004141"/>
    </source>
</evidence>
<feature type="domain" description="Solute-binding protein family 3/N-terminal" evidence="11">
    <location>
        <begin position="26"/>
        <end position="370"/>
    </location>
</feature>
<keyword evidence="8" id="KW-0325">Glycoprotein</keyword>